<evidence type="ECO:0000259" key="7">
    <source>
        <dbReference type="Pfam" id="PF01494"/>
    </source>
</evidence>
<evidence type="ECO:0000256" key="2">
    <source>
        <dbReference type="ARBA" id="ARBA00022630"/>
    </source>
</evidence>
<keyword evidence="9" id="KW-1185">Reference proteome</keyword>
<dbReference type="InterPro" id="IPR050493">
    <property type="entry name" value="FAD-dep_Monooxygenase_BioMet"/>
</dbReference>
<dbReference type="OrthoDB" id="9993796at2759"/>
<dbReference type="EMBL" id="JAAQRI010000703">
    <property type="protein sequence ID" value="KAF5610086.1"/>
    <property type="molecule type" value="Genomic_DNA"/>
</dbReference>
<feature type="domain" description="FAD-binding" evidence="7">
    <location>
        <begin position="285"/>
        <end position="361"/>
    </location>
</feature>
<dbReference type="Gene3D" id="3.50.50.60">
    <property type="entry name" value="FAD/NAD(P)-binding domain"/>
    <property type="match status" value="1"/>
</dbReference>
<name>A0A8H5Q9V3_9HYPO</name>
<keyword evidence="6" id="KW-0732">Signal</keyword>
<keyword evidence="3" id="KW-0274">FAD</keyword>
<accession>A0A8H5Q9V3</accession>
<keyword evidence="2" id="KW-0285">Flavoprotein</keyword>
<dbReference type="PANTHER" id="PTHR13789">
    <property type="entry name" value="MONOOXYGENASE"/>
    <property type="match status" value="1"/>
</dbReference>
<evidence type="ECO:0000256" key="3">
    <source>
        <dbReference type="ARBA" id="ARBA00022827"/>
    </source>
</evidence>
<dbReference type="Proteomes" id="UP000530670">
    <property type="component" value="Unassembled WGS sequence"/>
</dbReference>
<protein>
    <submittedName>
        <fullName evidence="8">Salicylate 1-monooxygenase</fullName>
    </submittedName>
</protein>
<comment type="similarity">
    <text evidence="1">Belongs to the paxM FAD-dependent monooxygenase family.</text>
</comment>
<dbReference type="GO" id="GO:0071949">
    <property type="term" value="F:FAD binding"/>
    <property type="evidence" value="ECO:0007669"/>
    <property type="project" value="InterPro"/>
</dbReference>
<comment type="caution">
    <text evidence="8">The sequence shown here is derived from an EMBL/GenBank/DDBJ whole genome shotgun (WGS) entry which is preliminary data.</text>
</comment>
<dbReference type="SUPFAM" id="SSF51905">
    <property type="entry name" value="FAD/NAD(P)-binding domain"/>
    <property type="match status" value="1"/>
</dbReference>
<evidence type="ECO:0000256" key="1">
    <source>
        <dbReference type="ARBA" id="ARBA00007992"/>
    </source>
</evidence>
<evidence type="ECO:0000313" key="8">
    <source>
        <dbReference type="EMBL" id="KAF5610086.1"/>
    </source>
</evidence>
<dbReference type="PRINTS" id="PR00420">
    <property type="entry name" value="RNGMNOXGNASE"/>
</dbReference>
<proteinExistence type="inferred from homology"/>
<feature type="signal peptide" evidence="6">
    <location>
        <begin position="1"/>
        <end position="18"/>
    </location>
</feature>
<dbReference type="Pfam" id="PF01494">
    <property type="entry name" value="FAD_binding_3"/>
    <property type="match status" value="2"/>
</dbReference>
<dbReference type="SUPFAM" id="SSF54373">
    <property type="entry name" value="FAD-linked reductases, C-terminal domain"/>
    <property type="match status" value="1"/>
</dbReference>
<feature type="domain" description="FAD-binding" evidence="7">
    <location>
        <begin position="4"/>
        <end position="172"/>
    </location>
</feature>
<dbReference type="AlphaFoldDB" id="A0A8H5Q9V3"/>
<evidence type="ECO:0000256" key="5">
    <source>
        <dbReference type="ARBA" id="ARBA00023033"/>
    </source>
</evidence>
<evidence type="ECO:0000256" key="6">
    <source>
        <dbReference type="SAM" id="SignalP"/>
    </source>
</evidence>
<organism evidence="8 9">
    <name type="scientific">Fusarium tjaetaba</name>
    <dbReference type="NCBI Taxonomy" id="1567544"/>
    <lineage>
        <taxon>Eukaryota</taxon>
        <taxon>Fungi</taxon>
        <taxon>Dikarya</taxon>
        <taxon>Ascomycota</taxon>
        <taxon>Pezizomycotina</taxon>
        <taxon>Sordariomycetes</taxon>
        <taxon>Hypocreomycetidae</taxon>
        <taxon>Hypocreales</taxon>
        <taxon>Nectriaceae</taxon>
        <taxon>Fusarium</taxon>
        <taxon>Fusarium fujikuroi species complex</taxon>
    </lineage>
</organism>
<gene>
    <name evidence="8" type="ORF">FTJAE_14280</name>
</gene>
<dbReference type="InterPro" id="IPR036188">
    <property type="entry name" value="FAD/NAD-bd_sf"/>
</dbReference>
<dbReference type="RefSeq" id="XP_037198717.1">
    <property type="nucleotide sequence ID" value="XM_037347492.1"/>
</dbReference>
<evidence type="ECO:0000256" key="4">
    <source>
        <dbReference type="ARBA" id="ARBA00023002"/>
    </source>
</evidence>
<keyword evidence="5 8" id="KW-0503">Monooxygenase</keyword>
<sequence>MPLKVAIVGAGLAGLGAAIAMNREGHDVEVFEQSSFLHEVGAAIHIPPNATRILKEWGFSLNDLDPVHCKHLTTSNSAGNTLFKVVDTKQLQQDLQTNDEWLLTHRVDLHNALRRKAEEGSEGKKPKIHLSSKIKSVDPNEGIIYLEDGRTHRADLVIGADGVHSKTVAAVTGEPQRRVSTGQNCFRFLVPVDKIMANPIARRFFTEEHVLDGLHCFASEDRRLVVYPCRHGTSLNIGAIYPTDEDDTVPESSWLSGGKLEDLLNTFSGFCPELLEMCRMAEDLKLWSLASRTPPSTFYKGCLVLAGDAAHPTLPHQGQGGAQSFEDSAVLGALFPRDTTKAHISERLAMYEQLRYPRSVTVMFMSKVANEKRRDMMDELHRYVPDAEYPEDLFKYFWGAYPARDAKQLLAQSSATRPMP</sequence>
<evidence type="ECO:0000313" key="9">
    <source>
        <dbReference type="Proteomes" id="UP000530670"/>
    </source>
</evidence>
<keyword evidence="4" id="KW-0560">Oxidoreductase</keyword>
<feature type="chain" id="PRO_5034439975" evidence="6">
    <location>
        <begin position="19"/>
        <end position="420"/>
    </location>
</feature>
<dbReference type="GO" id="GO:0004497">
    <property type="term" value="F:monooxygenase activity"/>
    <property type="evidence" value="ECO:0007669"/>
    <property type="project" value="UniProtKB-KW"/>
</dbReference>
<dbReference type="GeneID" id="59299762"/>
<dbReference type="InterPro" id="IPR002938">
    <property type="entry name" value="FAD-bd"/>
</dbReference>
<reference evidence="8 9" key="1">
    <citation type="submission" date="2020-05" db="EMBL/GenBank/DDBJ databases">
        <title>Identification and distribution of gene clusters putatively required for synthesis of sphingolipid metabolism inhibitors in phylogenetically diverse species of the filamentous fungus Fusarium.</title>
        <authorList>
            <person name="Kim H.-S."/>
            <person name="Busman M."/>
            <person name="Brown D.W."/>
            <person name="Divon H."/>
            <person name="Uhlig S."/>
            <person name="Proctor R.H."/>
        </authorList>
    </citation>
    <scope>NUCLEOTIDE SEQUENCE [LARGE SCALE GENOMIC DNA]</scope>
    <source>
        <strain evidence="8 9">NRRL 66243</strain>
    </source>
</reference>
<dbReference type="PANTHER" id="PTHR13789:SF215">
    <property type="entry name" value="FAD-BINDING DOMAIN-CONTAINING PROTEIN-RELATED"/>
    <property type="match status" value="1"/>
</dbReference>